<dbReference type="Proteomes" id="UP001204621">
    <property type="component" value="Unassembled WGS sequence"/>
</dbReference>
<evidence type="ECO:0000313" key="3">
    <source>
        <dbReference type="EMBL" id="MCS0661240.1"/>
    </source>
</evidence>
<name>A0ABT2D5D5_9BURK</name>
<sequence>ASALADGSHTVSVTDTDGAGNTGTASVSFTLDTKLTAPTVSLTTDSGKPGDGLTNNAGLTFNTADSDATRVITVDGKVVNSYDASALADGSHTVSVTDTDGAGNTGTASVSFVLDTKLTAPTVSLTTDSGKPGDGLTNNAGLNFNTADSDATRVITVDGKVVNSYDASALADGSHTVSVTDTDGAGNTGTASVSFTLDTKLTAPSVSLTTDSGKPGDGLTNNAGLTFNTADSDATRVITVDGKVVNSY</sequence>
<feature type="non-terminal residue" evidence="3">
    <location>
        <position position="1"/>
    </location>
</feature>
<feature type="non-terminal residue" evidence="3">
    <location>
        <position position="248"/>
    </location>
</feature>
<gene>
    <name evidence="3" type="ORF">NX778_24530</name>
</gene>
<evidence type="ECO:0000313" key="4">
    <source>
        <dbReference type="Proteomes" id="UP001204621"/>
    </source>
</evidence>
<dbReference type="InterPro" id="IPR013783">
    <property type="entry name" value="Ig-like_fold"/>
</dbReference>
<keyword evidence="4" id="KW-1185">Reference proteome</keyword>
<feature type="domain" description="Bacterial Ig-like" evidence="2">
    <location>
        <begin position="2"/>
        <end position="33"/>
    </location>
</feature>
<protein>
    <submittedName>
        <fullName evidence="3">Ig-like domain-containing protein</fullName>
    </submittedName>
</protein>
<dbReference type="EMBL" id="JANUGU010000028">
    <property type="protein sequence ID" value="MCS0661240.1"/>
    <property type="molecule type" value="Genomic_DNA"/>
</dbReference>
<feature type="domain" description="Bacterial Ig-like" evidence="2">
    <location>
        <begin position="38"/>
        <end position="116"/>
    </location>
</feature>
<dbReference type="Gene3D" id="2.60.40.10">
    <property type="entry name" value="Immunoglobulins"/>
    <property type="match status" value="3"/>
</dbReference>
<feature type="domain" description="Bacterial Ig-like" evidence="2">
    <location>
        <begin position="121"/>
        <end position="199"/>
    </location>
</feature>
<dbReference type="RefSeq" id="WP_258814439.1">
    <property type="nucleotide sequence ID" value="NZ_JANUGU010000028.1"/>
</dbReference>
<feature type="compositionally biased region" description="Low complexity" evidence="1">
    <location>
        <begin position="14"/>
        <end position="23"/>
    </location>
</feature>
<reference evidence="3 4" key="1">
    <citation type="submission" date="2022-08" db="EMBL/GenBank/DDBJ databases">
        <title>Reclassification of Massilia species as members of the genera Telluria, Duganella, Pseudoduganella, Mokoshia gen. nov. and Zemynaea gen. nov. using orthogonal and non-orthogonal genome-based approaches.</title>
        <authorList>
            <person name="Bowman J.P."/>
        </authorList>
    </citation>
    <scope>NUCLEOTIDE SEQUENCE [LARGE SCALE GENOMIC DNA]</scope>
    <source>
        <strain evidence="3 4">JCM 31606</strain>
    </source>
</reference>
<dbReference type="InterPro" id="IPR044016">
    <property type="entry name" value="Big_13"/>
</dbReference>
<comment type="caution">
    <text evidence="3">The sequence shown here is derived from an EMBL/GenBank/DDBJ whole genome shotgun (WGS) entry which is preliminary data.</text>
</comment>
<proteinExistence type="predicted"/>
<organism evidence="3 4">
    <name type="scientific">Massilia terrae</name>
    <dbReference type="NCBI Taxonomy" id="1811224"/>
    <lineage>
        <taxon>Bacteria</taxon>
        <taxon>Pseudomonadati</taxon>
        <taxon>Pseudomonadota</taxon>
        <taxon>Betaproteobacteria</taxon>
        <taxon>Burkholderiales</taxon>
        <taxon>Oxalobacteraceae</taxon>
        <taxon>Telluria group</taxon>
        <taxon>Massilia</taxon>
    </lineage>
</organism>
<evidence type="ECO:0000256" key="1">
    <source>
        <dbReference type="SAM" id="MobiDB-lite"/>
    </source>
</evidence>
<evidence type="ECO:0000259" key="2">
    <source>
        <dbReference type="Pfam" id="PF19077"/>
    </source>
</evidence>
<accession>A0ABT2D5D5</accession>
<feature type="region of interest" description="Disordered" evidence="1">
    <location>
        <begin position="1"/>
        <end position="23"/>
    </location>
</feature>
<dbReference type="Pfam" id="PF19077">
    <property type="entry name" value="Big_13"/>
    <property type="match status" value="3"/>
</dbReference>